<evidence type="ECO:0000313" key="4">
    <source>
        <dbReference type="Proteomes" id="UP000550707"/>
    </source>
</evidence>
<accession>A0A7J8DBU6</accession>
<sequence>MRDLCTSQNQACWQERIRKEAAARVAWKINYGHKYPQEGPLPRQQLQRAPFSSALGVRSWPGTSAPKRTGLPETKEVWDQPSRKVGVQGPQPREAQRATRGSAGQTKPEGLGMRQVAPSTSTLQLLFQGISRDGQGRASYLRERHRLKPEEKFQYPIVSSWEYGWHLGDAVKDTKLSEYARSQPIIQTFYIKSSVFNFPRRTDQLM</sequence>
<keyword evidence="4" id="KW-1185">Reference proteome</keyword>
<proteinExistence type="predicted"/>
<reference evidence="3 4" key="1">
    <citation type="journal article" date="2020" name="Nature">
        <title>Six reference-quality genomes reveal evolution of bat adaptations.</title>
        <authorList>
            <person name="Jebb D."/>
            <person name="Huang Z."/>
            <person name="Pippel M."/>
            <person name="Hughes G.M."/>
            <person name="Lavrichenko K."/>
            <person name="Devanna P."/>
            <person name="Winkler S."/>
            <person name="Jermiin L.S."/>
            <person name="Skirmuntt E.C."/>
            <person name="Katzourakis A."/>
            <person name="Burkitt-Gray L."/>
            <person name="Ray D.A."/>
            <person name="Sullivan K.A.M."/>
            <person name="Roscito J.G."/>
            <person name="Kirilenko B.M."/>
            <person name="Davalos L.M."/>
            <person name="Corthals A.P."/>
            <person name="Power M.L."/>
            <person name="Jones G."/>
            <person name="Ransome R.D."/>
            <person name="Dechmann D.K.N."/>
            <person name="Locatelli A.G."/>
            <person name="Puechmaille S.J."/>
            <person name="Fedrigo O."/>
            <person name="Jarvis E.D."/>
            <person name="Hiller M."/>
            <person name="Vernes S.C."/>
            <person name="Myers E.W."/>
            <person name="Teeling E.C."/>
        </authorList>
    </citation>
    <scope>NUCLEOTIDE SEQUENCE [LARGE SCALE GENOMIC DNA]</scope>
    <source>
        <strain evidence="3">MMolMol1</strain>
        <tissue evidence="3">Muscle</tissue>
    </source>
</reference>
<feature type="compositionally biased region" description="Basic and acidic residues" evidence="1">
    <location>
        <begin position="73"/>
        <end position="82"/>
    </location>
</feature>
<comment type="caution">
    <text evidence="3">The sequence shown here is derived from an EMBL/GenBank/DDBJ whole genome shotgun (WGS) entry which is preliminary data.</text>
</comment>
<name>A0A7J8DBU6_MOLMO</name>
<dbReference type="OrthoDB" id="410807at2759"/>
<protein>
    <recommendedName>
        <fullName evidence="2">Sperm microtubule inner protein 1 C-terminal domain-containing protein</fullName>
    </recommendedName>
</protein>
<feature type="region of interest" description="Disordered" evidence="1">
    <location>
        <begin position="53"/>
        <end position="113"/>
    </location>
</feature>
<dbReference type="Proteomes" id="UP000550707">
    <property type="component" value="Unassembled WGS sequence"/>
</dbReference>
<dbReference type="AlphaFoldDB" id="A0A7J8DBU6"/>
<evidence type="ECO:0000313" key="3">
    <source>
        <dbReference type="EMBL" id="KAF6420598.1"/>
    </source>
</evidence>
<evidence type="ECO:0000259" key="2">
    <source>
        <dbReference type="Pfam" id="PF22589"/>
    </source>
</evidence>
<feature type="domain" description="Sperm microtubule inner protein 1 C-terminal" evidence="2">
    <location>
        <begin position="85"/>
        <end position="199"/>
    </location>
</feature>
<dbReference type="PANTHER" id="PTHR35826">
    <property type="entry name" value="PROTEIN ATP6V1FNB-LIKE"/>
    <property type="match status" value="1"/>
</dbReference>
<dbReference type="Pfam" id="PF22589">
    <property type="entry name" value="SPMIP1"/>
    <property type="match status" value="1"/>
</dbReference>
<evidence type="ECO:0000256" key="1">
    <source>
        <dbReference type="SAM" id="MobiDB-lite"/>
    </source>
</evidence>
<gene>
    <name evidence="3" type="ORF">HJG59_009333</name>
</gene>
<dbReference type="InParanoid" id="A0A7J8DBU6"/>
<dbReference type="EMBL" id="JACASF010000018">
    <property type="protein sequence ID" value="KAF6420598.1"/>
    <property type="molecule type" value="Genomic_DNA"/>
</dbReference>
<dbReference type="PANTHER" id="PTHR35826:SF5">
    <property type="entry name" value="GENE 45521-RELATED"/>
    <property type="match status" value="1"/>
</dbReference>
<dbReference type="InterPro" id="IPR054323">
    <property type="entry name" value="SPMIP1_C"/>
</dbReference>
<organism evidence="3 4">
    <name type="scientific">Molossus molossus</name>
    <name type="common">Pallas' mastiff bat</name>
    <name type="synonym">Vespertilio molossus</name>
    <dbReference type="NCBI Taxonomy" id="27622"/>
    <lineage>
        <taxon>Eukaryota</taxon>
        <taxon>Metazoa</taxon>
        <taxon>Chordata</taxon>
        <taxon>Craniata</taxon>
        <taxon>Vertebrata</taxon>
        <taxon>Euteleostomi</taxon>
        <taxon>Mammalia</taxon>
        <taxon>Eutheria</taxon>
        <taxon>Laurasiatheria</taxon>
        <taxon>Chiroptera</taxon>
        <taxon>Yangochiroptera</taxon>
        <taxon>Molossidae</taxon>
        <taxon>Molossus</taxon>
    </lineage>
</organism>